<feature type="transmembrane region" description="Helical" evidence="19">
    <location>
        <begin position="105"/>
        <end position="130"/>
    </location>
</feature>
<comment type="function">
    <text evidence="15">Receptor for prostaglandin E2 (PGE2). The activity of this receptor is mediated by G(s) proteins that stimulate adenylate cyclase. Has a relaxing effect on smooth muscle. May play an important role in regulating renal hemodynamics, intestinal epithelial transport, adrenal aldosterone secretion, and uterine function.</text>
</comment>
<reference evidence="21 22" key="1">
    <citation type="submission" date="2024-11" db="EMBL/GenBank/DDBJ databases">
        <title>Chromosome-level genome assembly of the freshwater bivalve Anodonta woodiana.</title>
        <authorList>
            <person name="Chen X."/>
        </authorList>
    </citation>
    <scope>NUCLEOTIDE SEQUENCE [LARGE SCALE GENOMIC DNA]</scope>
    <source>
        <strain evidence="21">MN2024</strain>
        <tissue evidence="21">Gills</tissue>
    </source>
</reference>
<evidence type="ECO:0000256" key="3">
    <source>
        <dbReference type="ARBA" id="ARBA00017628"/>
    </source>
</evidence>
<evidence type="ECO:0000256" key="5">
    <source>
        <dbReference type="ARBA" id="ARBA00022475"/>
    </source>
</evidence>
<feature type="compositionally biased region" description="Polar residues" evidence="18">
    <location>
        <begin position="379"/>
        <end position="391"/>
    </location>
</feature>
<keyword evidence="6" id="KW-0597">Phosphoprotein</keyword>
<dbReference type="CDD" id="cd14981">
    <property type="entry name" value="7tmA_Prostanoid_R"/>
    <property type="match status" value="1"/>
</dbReference>
<dbReference type="InterPro" id="IPR008365">
    <property type="entry name" value="Prostanoid_rcpt"/>
</dbReference>
<dbReference type="AlphaFoldDB" id="A0ABD3W1H3"/>
<keyword evidence="12" id="KW-0675">Receptor</keyword>
<dbReference type="FunFam" id="1.20.1070.10:FF:000163">
    <property type="entry name" value="Thromboxane A2 receptor"/>
    <property type="match status" value="1"/>
</dbReference>
<sequence length="541" mass="61715">MDPYSSTYVNLSMTSEVMFSVDNSVFVQHTPISINNFVNESSTMKEKTSIHELCNDPHYSNSSICNKDALGLSVSTPVLMMSFGILGNIIALIVLYTATKEVRRTVFYTLLAGLAWTDLTGQILVSPIAVIMYANNLTWVGGEPVCKYHAFMMTAFGMITPLLVCTMALERLFALRFSYFYARAVTRRKAQVTIIICWIFVLMYCSLPFIGFGSFEHQFPGSWCFLNFHRESTMDMAYAYIYAFFNVLVIVVISVCNAVVILTLIKMKKVRKINNSPSVERRESVKPKSKLKVEAETQMVWFLCAITIVFSTCWMPLNINILINQITGQMNYATDLISVRMAGINQILDPWLYILLRKAMIMKAFRFLKNFITAKGKYQSPSRTNQKNKIMSKSEKSTSEQHELQPYDPKLKISFVTEPIPEENNSDDSSTCSTVKLIYNEVEAGHELYKRSQYRRSLSADAAPERRPRLTRIMSDGYQKDRFQERSHTSQTLKKNSILSMCRKGSYNMNKKLRSQDRTTSLSVNSNTICTNLSEASQLYA</sequence>
<feature type="domain" description="G-protein coupled receptors family 1 profile" evidence="20">
    <location>
        <begin position="87"/>
        <end position="353"/>
    </location>
</feature>
<evidence type="ECO:0000256" key="10">
    <source>
        <dbReference type="ARBA" id="ARBA00023136"/>
    </source>
</evidence>
<evidence type="ECO:0000256" key="9">
    <source>
        <dbReference type="ARBA" id="ARBA00023040"/>
    </source>
</evidence>
<evidence type="ECO:0000256" key="2">
    <source>
        <dbReference type="ARBA" id="ARBA00011094"/>
    </source>
</evidence>
<dbReference type="PANTHER" id="PTHR11866:SF16">
    <property type="entry name" value="PROSTAGLANDIN E2 RECEPTOR EP4 SUBTYPE-LIKE PROTEIN"/>
    <property type="match status" value="1"/>
</dbReference>
<keyword evidence="13" id="KW-0325">Glycoprotein</keyword>
<evidence type="ECO:0000256" key="19">
    <source>
        <dbReference type="SAM" id="Phobius"/>
    </source>
</evidence>
<keyword evidence="9" id="KW-0297">G-protein coupled receptor</keyword>
<evidence type="ECO:0000256" key="7">
    <source>
        <dbReference type="ARBA" id="ARBA00022692"/>
    </source>
</evidence>
<feature type="transmembrane region" description="Helical" evidence="19">
    <location>
        <begin position="190"/>
        <end position="210"/>
    </location>
</feature>
<evidence type="ECO:0000256" key="18">
    <source>
        <dbReference type="SAM" id="MobiDB-lite"/>
    </source>
</evidence>
<dbReference type="InterPro" id="IPR001244">
    <property type="entry name" value="Prostglndn_DP_rcpt"/>
</dbReference>
<evidence type="ECO:0000256" key="14">
    <source>
        <dbReference type="ARBA" id="ARBA00023224"/>
    </source>
</evidence>
<comment type="subunit">
    <text evidence="2">Interacts with FEM1A.</text>
</comment>
<dbReference type="InterPro" id="IPR000276">
    <property type="entry name" value="GPCR_Rhodpsn"/>
</dbReference>
<evidence type="ECO:0000256" key="12">
    <source>
        <dbReference type="ARBA" id="ARBA00023170"/>
    </source>
</evidence>
<evidence type="ECO:0000256" key="4">
    <source>
        <dbReference type="ARBA" id="ARBA00019131"/>
    </source>
</evidence>
<dbReference type="PROSITE" id="PS50262">
    <property type="entry name" value="G_PROTEIN_RECEP_F1_2"/>
    <property type="match status" value="1"/>
</dbReference>
<evidence type="ECO:0000259" key="20">
    <source>
        <dbReference type="PROSITE" id="PS50262"/>
    </source>
</evidence>
<feature type="transmembrane region" description="Helical" evidence="19">
    <location>
        <begin position="239"/>
        <end position="265"/>
    </location>
</feature>
<keyword evidence="5" id="KW-1003">Cell membrane</keyword>
<feature type="transmembrane region" description="Helical" evidence="19">
    <location>
        <begin position="150"/>
        <end position="169"/>
    </location>
</feature>
<dbReference type="InterPro" id="IPR001758">
    <property type="entry name" value="Prost_EP4_rcpt"/>
</dbReference>
<dbReference type="PRINTS" id="PR01788">
    <property type="entry name" value="PROSTANOIDR"/>
</dbReference>
<comment type="caution">
    <text evidence="21">The sequence shown here is derived from an EMBL/GenBank/DDBJ whole genome shotgun (WGS) entry which is preliminary data.</text>
</comment>
<evidence type="ECO:0000256" key="1">
    <source>
        <dbReference type="ARBA" id="ARBA00004651"/>
    </source>
</evidence>
<dbReference type="Gene3D" id="1.20.1070.10">
    <property type="entry name" value="Rhodopsin 7-helix transmembrane proteins"/>
    <property type="match status" value="1"/>
</dbReference>
<feature type="region of interest" description="Disordered" evidence="18">
    <location>
        <begin position="378"/>
        <end position="404"/>
    </location>
</feature>
<gene>
    <name evidence="21" type="ORF">ACJMK2_040589</name>
</gene>
<proteinExistence type="predicted"/>
<evidence type="ECO:0000313" key="21">
    <source>
        <dbReference type="EMBL" id="KAL3867726.1"/>
    </source>
</evidence>
<dbReference type="Pfam" id="PF00001">
    <property type="entry name" value="7tm_1"/>
    <property type="match status" value="1"/>
</dbReference>
<dbReference type="Proteomes" id="UP001634394">
    <property type="component" value="Unassembled WGS sequence"/>
</dbReference>
<feature type="transmembrane region" description="Helical" evidence="19">
    <location>
        <begin position="337"/>
        <end position="356"/>
    </location>
</feature>
<dbReference type="GO" id="GO:0004960">
    <property type="term" value="F:thromboxane receptor activity"/>
    <property type="evidence" value="ECO:0007669"/>
    <property type="project" value="UniProtKB-ARBA"/>
</dbReference>
<evidence type="ECO:0000256" key="15">
    <source>
        <dbReference type="ARBA" id="ARBA00025493"/>
    </source>
</evidence>
<keyword evidence="10 19" id="KW-0472">Membrane</keyword>
<organism evidence="21 22">
    <name type="scientific">Sinanodonta woodiana</name>
    <name type="common">Chinese pond mussel</name>
    <name type="synonym">Anodonta woodiana</name>
    <dbReference type="NCBI Taxonomy" id="1069815"/>
    <lineage>
        <taxon>Eukaryota</taxon>
        <taxon>Metazoa</taxon>
        <taxon>Spiralia</taxon>
        <taxon>Lophotrochozoa</taxon>
        <taxon>Mollusca</taxon>
        <taxon>Bivalvia</taxon>
        <taxon>Autobranchia</taxon>
        <taxon>Heteroconchia</taxon>
        <taxon>Palaeoheterodonta</taxon>
        <taxon>Unionida</taxon>
        <taxon>Unionoidea</taxon>
        <taxon>Unionidae</taxon>
        <taxon>Unioninae</taxon>
        <taxon>Sinanodonta</taxon>
    </lineage>
</organism>
<evidence type="ECO:0000256" key="16">
    <source>
        <dbReference type="ARBA" id="ARBA00029815"/>
    </source>
</evidence>
<dbReference type="PRINTS" id="PR00237">
    <property type="entry name" value="GPCRRHODOPSN"/>
</dbReference>
<keyword evidence="8 19" id="KW-1133">Transmembrane helix</keyword>
<evidence type="ECO:0000256" key="11">
    <source>
        <dbReference type="ARBA" id="ARBA00023157"/>
    </source>
</evidence>
<feature type="transmembrane region" description="Helical" evidence="19">
    <location>
        <begin position="78"/>
        <end position="98"/>
    </location>
</feature>
<dbReference type="GO" id="GO:0005886">
    <property type="term" value="C:plasma membrane"/>
    <property type="evidence" value="ECO:0007669"/>
    <property type="project" value="UniProtKB-SubCell"/>
</dbReference>
<dbReference type="PRINTS" id="PR00428">
    <property type="entry name" value="PROSTAGLNDNR"/>
</dbReference>
<keyword evidence="7 19" id="KW-0812">Transmembrane</keyword>
<dbReference type="InterPro" id="IPR017452">
    <property type="entry name" value="GPCR_Rhodpsn_7TM"/>
</dbReference>
<dbReference type="PRINTS" id="PR00586">
    <property type="entry name" value="PRSTNOIDEP4R"/>
</dbReference>
<protein>
    <recommendedName>
        <fullName evidence="4">Prostaglandin E2 receptor EP4 subtype</fullName>
    </recommendedName>
    <alternativeName>
        <fullName evidence="17">Prostanoid EP4 receptor</fullName>
    </alternativeName>
    <alternativeName>
        <fullName evidence="16">Prostanoid TP receptor</fullName>
    </alternativeName>
    <alternativeName>
        <fullName evidence="3">Thromboxane A2 receptor</fullName>
    </alternativeName>
</protein>
<dbReference type="PANTHER" id="PTHR11866">
    <property type="entry name" value="G-PROTEIN COUPLED RECEPTOR FAMILY 1 MEMBER"/>
    <property type="match status" value="1"/>
</dbReference>
<evidence type="ECO:0000256" key="8">
    <source>
        <dbReference type="ARBA" id="ARBA00022989"/>
    </source>
</evidence>
<comment type="subcellular location">
    <subcellularLocation>
        <location evidence="1">Cell membrane</location>
        <topology evidence="1">Multi-pass membrane protein</topology>
    </subcellularLocation>
</comment>
<dbReference type="EMBL" id="JBJQND010000008">
    <property type="protein sequence ID" value="KAL3867726.1"/>
    <property type="molecule type" value="Genomic_DNA"/>
</dbReference>
<evidence type="ECO:0000256" key="17">
    <source>
        <dbReference type="ARBA" id="ARBA00031869"/>
    </source>
</evidence>
<keyword evidence="22" id="KW-1185">Reference proteome</keyword>
<evidence type="ECO:0000256" key="13">
    <source>
        <dbReference type="ARBA" id="ARBA00023180"/>
    </source>
</evidence>
<evidence type="ECO:0000256" key="6">
    <source>
        <dbReference type="ARBA" id="ARBA00022553"/>
    </source>
</evidence>
<keyword evidence="11" id="KW-1015">Disulfide bond</keyword>
<feature type="compositionally biased region" description="Basic and acidic residues" evidence="18">
    <location>
        <begin position="392"/>
        <end position="404"/>
    </location>
</feature>
<keyword evidence="14" id="KW-0807">Transducer</keyword>
<name>A0ABD3W1H3_SINWO</name>
<dbReference type="SUPFAM" id="SSF81321">
    <property type="entry name" value="Family A G protein-coupled receptor-like"/>
    <property type="match status" value="1"/>
</dbReference>
<feature type="transmembrane region" description="Helical" evidence="19">
    <location>
        <begin position="299"/>
        <end position="317"/>
    </location>
</feature>
<evidence type="ECO:0000313" key="22">
    <source>
        <dbReference type="Proteomes" id="UP001634394"/>
    </source>
</evidence>
<accession>A0ABD3W1H3</accession>